<dbReference type="RefSeq" id="WP_078004693.1">
    <property type="nucleotide sequence ID" value="NZ_MRUL01000023.1"/>
</dbReference>
<keyword evidence="5 9" id="KW-0949">S-adenosyl-L-methionine</keyword>
<accession>A0A1S8YDV7</accession>
<dbReference type="GO" id="GO:0007165">
    <property type="term" value="P:signal transduction"/>
    <property type="evidence" value="ECO:0007669"/>
    <property type="project" value="TreeGrafter"/>
</dbReference>
<evidence type="ECO:0000256" key="9">
    <source>
        <dbReference type="RuleBase" id="RU361135"/>
    </source>
</evidence>
<dbReference type="Gene3D" id="3.40.630.30">
    <property type="match status" value="1"/>
</dbReference>
<dbReference type="GO" id="GO:0009372">
    <property type="term" value="P:quorum sensing"/>
    <property type="evidence" value="ECO:0007669"/>
    <property type="project" value="UniProtKB-UniRule"/>
</dbReference>
<keyword evidence="4 9" id="KW-0808">Transferase</keyword>
<dbReference type="AlphaFoldDB" id="A0A1S8YDV7"/>
<evidence type="ECO:0000256" key="8">
    <source>
        <dbReference type="PROSITE-ProRule" id="PRU00533"/>
    </source>
</evidence>
<dbReference type="InterPro" id="IPR016181">
    <property type="entry name" value="Acyl_CoA_acyltransferase"/>
</dbReference>
<dbReference type="PRINTS" id="PR01549">
    <property type="entry name" value="AUTOINDCRSYN"/>
</dbReference>
<dbReference type="EMBL" id="MRUL01000023">
    <property type="protein sequence ID" value="OON36976.1"/>
    <property type="molecule type" value="Genomic_DNA"/>
</dbReference>
<dbReference type="SUPFAM" id="SSF55729">
    <property type="entry name" value="Acyl-CoA N-acyltransferases (Nat)"/>
    <property type="match status" value="1"/>
</dbReference>
<dbReference type="PROSITE" id="PS51187">
    <property type="entry name" value="AUTOINDUCER_SYNTH_2"/>
    <property type="match status" value="1"/>
</dbReference>
<reference evidence="10 11" key="1">
    <citation type="submission" date="2016-12" db="EMBL/GenBank/DDBJ databases">
        <title>Izhakiella australiana sp. nov. of genus Izhakiella isolated from Australian desert.</title>
        <authorList>
            <person name="Ji M."/>
        </authorList>
    </citation>
    <scope>NUCLEOTIDE SEQUENCE [LARGE SCALE GENOMIC DNA]</scope>
    <source>
        <strain evidence="10 11">D4N98</strain>
    </source>
</reference>
<keyword evidence="6 8" id="KW-0071">Autoinducer synthesis</keyword>
<evidence type="ECO:0000256" key="2">
    <source>
        <dbReference type="ARBA" id="ARBA00018768"/>
    </source>
</evidence>
<dbReference type="EC" id="2.3.1.184" evidence="1 9"/>
<dbReference type="GO" id="GO:0061579">
    <property type="term" value="F:N-acyl homoserine lactone synthase activity"/>
    <property type="evidence" value="ECO:0007669"/>
    <property type="project" value="UniProtKB-UniRule"/>
</dbReference>
<evidence type="ECO:0000313" key="11">
    <source>
        <dbReference type="Proteomes" id="UP000190667"/>
    </source>
</evidence>
<protein>
    <recommendedName>
        <fullName evidence="2 9">Acyl-homoserine-lactone synthase</fullName>
        <ecNumber evidence="1 9">2.3.1.184</ecNumber>
    </recommendedName>
    <alternativeName>
        <fullName evidence="9">Autoinducer synthesis protein</fullName>
    </alternativeName>
</protein>
<dbReference type="STRING" id="1926881.BTJ39_21075"/>
<keyword evidence="11" id="KW-1185">Reference proteome</keyword>
<comment type="catalytic activity">
    <reaction evidence="7 9">
        <text>a fatty acyl-[ACP] + S-adenosyl-L-methionine = an N-acyl-L-homoserine lactone + S-methyl-5'-thioadenosine + holo-[ACP] + H(+)</text>
        <dbReference type="Rhea" id="RHEA:10096"/>
        <dbReference type="Rhea" id="RHEA-COMP:9685"/>
        <dbReference type="Rhea" id="RHEA-COMP:14125"/>
        <dbReference type="ChEBI" id="CHEBI:15378"/>
        <dbReference type="ChEBI" id="CHEBI:17509"/>
        <dbReference type="ChEBI" id="CHEBI:55474"/>
        <dbReference type="ChEBI" id="CHEBI:59789"/>
        <dbReference type="ChEBI" id="CHEBI:64479"/>
        <dbReference type="ChEBI" id="CHEBI:138651"/>
        <dbReference type="EC" id="2.3.1.184"/>
    </reaction>
</comment>
<dbReference type="PANTHER" id="PTHR39322">
    <property type="entry name" value="ACYL-HOMOSERINE-LACTONE SYNTHASE"/>
    <property type="match status" value="1"/>
</dbReference>
<comment type="caution">
    <text evidence="10">The sequence shown here is derived from an EMBL/GenBank/DDBJ whole genome shotgun (WGS) entry which is preliminary data.</text>
</comment>
<evidence type="ECO:0000256" key="6">
    <source>
        <dbReference type="ARBA" id="ARBA00022929"/>
    </source>
</evidence>
<dbReference type="PANTHER" id="PTHR39322:SF1">
    <property type="entry name" value="ISOVALERYL-HOMOSERINE LACTONE SYNTHASE"/>
    <property type="match status" value="1"/>
</dbReference>
<evidence type="ECO:0000313" key="10">
    <source>
        <dbReference type="EMBL" id="OON36976.1"/>
    </source>
</evidence>
<organism evidence="10 11">
    <name type="scientific">Izhakiella australiensis</name>
    <dbReference type="NCBI Taxonomy" id="1926881"/>
    <lineage>
        <taxon>Bacteria</taxon>
        <taxon>Pseudomonadati</taxon>
        <taxon>Pseudomonadota</taxon>
        <taxon>Gammaproteobacteria</taxon>
        <taxon>Enterobacterales</taxon>
        <taxon>Erwiniaceae</taxon>
        <taxon>Izhakiella</taxon>
    </lineage>
</organism>
<evidence type="ECO:0000256" key="3">
    <source>
        <dbReference type="ARBA" id="ARBA00022654"/>
    </source>
</evidence>
<name>A0A1S8YDV7_9GAMM</name>
<dbReference type="OrthoDB" id="6169313at2"/>
<evidence type="ECO:0000256" key="7">
    <source>
        <dbReference type="ARBA" id="ARBA00048576"/>
    </source>
</evidence>
<comment type="similarity">
    <text evidence="8 9">Belongs to the autoinducer synthase family.</text>
</comment>
<gene>
    <name evidence="10" type="ORF">BTJ39_21075</name>
</gene>
<evidence type="ECO:0000256" key="5">
    <source>
        <dbReference type="ARBA" id="ARBA00022691"/>
    </source>
</evidence>
<dbReference type="InterPro" id="IPR001690">
    <property type="entry name" value="Autoind_synthase"/>
</dbReference>
<dbReference type="Proteomes" id="UP000190667">
    <property type="component" value="Unassembled WGS sequence"/>
</dbReference>
<dbReference type="Pfam" id="PF00765">
    <property type="entry name" value="Autoind_synth"/>
    <property type="match status" value="1"/>
</dbReference>
<sequence>MLDIIIGNYIKFNDDELKKFFRIRKKIFKDELNWLVKCKKGMEFDDFDNNNAFYLIGEFKNEVVCGCRFIDMKKRNMCTDVFYKYFDSIVIKEGNYIELTRLFTDKEKIKNFGLKKTIINLILFIEILKFSSKLGYEGIYAVASEQLLNCLITSGWDIKIQKRGKSEKNEYIYLIIMPTLACNLSSLEHELKKETTAINYKLEYKVSNR</sequence>
<keyword evidence="3 8" id="KW-0673">Quorum sensing</keyword>
<evidence type="ECO:0000256" key="4">
    <source>
        <dbReference type="ARBA" id="ARBA00022679"/>
    </source>
</evidence>
<proteinExistence type="inferred from homology"/>
<evidence type="ECO:0000256" key="1">
    <source>
        <dbReference type="ARBA" id="ARBA00012340"/>
    </source>
</evidence>